<dbReference type="InterPro" id="IPR050924">
    <property type="entry name" value="Peroxiredoxin_BCP/PrxQ"/>
</dbReference>
<evidence type="ECO:0000256" key="3">
    <source>
        <dbReference type="ARBA" id="ARBA00022559"/>
    </source>
</evidence>
<gene>
    <name evidence="13" type="ORF">DKG74_16605</name>
</gene>
<protein>
    <recommendedName>
        <fullName evidence="2">thioredoxin-dependent peroxiredoxin</fullName>
        <ecNumber evidence="2">1.11.1.24</ecNumber>
    </recommendedName>
    <alternativeName>
        <fullName evidence="8">Thioredoxin peroxidase</fullName>
    </alternativeName>
    <alternativeName>
        <fullName evidence="10">Thioredoxin-dependent peroxiredoxin Bcp</fullName>
    </alternativeName>
</protein>
<evidence type="ECO:0000256" key="7">
    <source>
        <dbReference type="ARBA" id="ARBA00023284"/>
    </source>
</evidence>
<dbReference type="GO" id="GO:0034599">
    <property type="term" value="P:cellular response to oxidative stress"/>
    <property type="evidence" value="ECO:0007669"/>
    <property type="project" value="TreeGrafter"/>
</dbReference>
<comment type="function">
    <text evidence="1">Thiol-specific peroxidase that catalyzes the reduction of hydrogen peroxide and organic hydroperoxides to water and alcohols, respectively. Plays a role in cell protection against oxidative stress by detoxifying peroxides and as sensor of hydrogen peroxide-mediated signaling events.</text>
</comment>
<feature type="domain" description="Thioredoxin" evidence="12">
    <location>
        <begin position="49"/>
        <end position="220"/>
    </location>
</feature>
<evidence type="ECO:0000256" key="10">
    <source>
        <dbReference type="ARBA" id="ARBA00042639"/>
    </source>
</evidence>
<evidence type="ECO:0000256" key="8">
    <source>
        <dbReference type="ARBA" id="ARBA00032824"/>
    </source>
</evidence>
<dbReference type="PANTHER" id="PTHR42801:SF7">
    <property type="entry name" value="SLL1159 PROTEIN"/>
    <property type="match status" value="1"/>
</dbReference>
<evidence type="ECO:0000256" key="5">
    <source>
        <dbReference type="ARBA" id="ARBA00023002"/>
    </source>
</evidence>
<organism evidence="13 14">
    <name type="scientific">Zavarzinia aquatilis</name>
    <dbReference type="NCBI Taxonomy" id="2211142"/>
    <lineage>
        <taxon>Bacteria</taxon>
        <taxon>Pseudomonadati</taxon>
        <taxon>Pseudomonadota</taxon>
        <taxon>Alphaproteobacteria</taxon>
        <taxon>Rhodospirillales</taxon>
        <taxon>Zavarziniaceae</taxon>
        <taxon>Zavarzinia</taxon>
    </lineage>
</organism>
<keyword evidence="14" id="KW-1185">Reference proteome</keyword>
<proteinExistence type="inferred from homology"/>
<sequence length="220" mass="23978">MEAIVAGELEQQLEHLTRDFAAQAPGDVVALMADAMAALADSGIAGRALSIGDAMPHFTLPDATGRTVDSRDLLQKGPLVVTFYRGEWCPYCNLQLAALQRYLPAIAERGTTLVAIAPTLPDESMNMRQKLNLAFPVLSDVGNRVARQFGLVYALDARLRPIYAAFGVDLPARNGDDSWELPLAATYVVTRGGIIAHSFLTADYRRRLEPALLLRWLGDL</sequence>
<comment type="catalytic activity">
    <reaction evidence="11">
        <text>a hydroperoxide + [thioredoxin]-dithiol = an alcohol + [thioredoxin]-disulfide + H2O</text>
        <dbReference type="Rhea" id="RHEA:62620"/>
        <dbReference type="Rhea" id="RHEA-COMP:10698"/>
        <dbReference type="Rhea" id="RHEA-COMP:10700"/>
        <dbReference type="ChEBI" id="CHEBI:15377"/>
        <dbReference type="ChEBI" id="CHEBI:29950"/>
        <dbReference type="ChEBI" id="CHEBI:30879"/>
        <dbReference type="ChEBI" id="CHEBI:35924"/>
        <dbReference type="ChEBI" id="CHEBI:50058"/>
        <dbReference type="EC" id="1.11.1.24"/>
    </reaction>
</comment>
<evidence type="ECO:0000259" key="12">
    <source>
        <dbReference type="PROSITE" id="PS51352"/>
    </source>
</evidence>
<dbReference type="OrthoDB" id="9809746at2"/>
<dbReference type="GO" id="GO:0008379">
    <property type="term" value="F:thioredoxin peroxidase activity"/>
    <property type="evidence" value="ECO:0007669"/>
    <property type="project" value="TreeGrafter"/>
</dbReference>
<evidence type="ECO:0000256" key="9">
    <source>
        <dbReference type="ARBA" id="ARBA00038489"/>
    </source>
</evidence>
<dbReference type="Gene3D" id="3.40.30.10">
    <property type="entry name" value="Glutaredoxin"/>
    <property type="match status" value="1"/>
</dbReference>
<keyword evidence="6" id="KW-1015">Disulfide bond</keyword>
<evidence type="ECO:0000256" key="4">
    <source>
        <dbReference type="ARBA" id="ARBA00022862"/>
    </source>
</evidence>
<keyword evidence="7" id="KW-0676">Redox-active center</keyword>
<evidence type="ECO:0000256" key="1">
    <source>
        <dbReference type="ARBA" id="ARBA00003330"/>
    </source>
</evidence>
<accession>A0A317DZV6</accession>
<comment type="similarity">
    <text evidence="9">Belongs to the peroxiredoxin family. BCP/PrxQ subfamily.</text>
</comment>
<evidence type="ECO:0000313" key="14">
    <source>
        <dbReference type="Proteomes" id="UP000245461"/>
    </source>
</evidence>
<keyword evidence="5" id="KW-0560">Oxidoreductase</keyword>
<dbReference type="EMBL" id="QGLE01000011">
    <property type="protein sequence ID" value="PWR19416.1"/>
    <property type="molecule type" value="Genomic_DNA"/>
</dbReference>
<keyword evidence="3" id="KW-0575">Peroxidase</keyword>
<evidence type="ECO:0000256" key="6">
    <source>
        <dbReference type="ARBA" id="ARBA00023157"/>
    </source>
</evidence>
<dbReference type="GO" id="GO:0005737">
    <property type="term" value="C:cytoplasm"/>
    <property type="evidence" value="ECO:0007669"/>
    <property type="project" value="TreeGrafter"/>
</dbReference>
<comment type="caution">
    <text evidence="13">The sequence shown here is derived from an EMBL/GenBank/DDBJ whole genome shotgun (WGS) entry which is preliminary data.</text>
</comment>
<keyword evidence="4" id="KW-0049">Antioxidant</keyword>
<dbReference type="InterPro" id="IPR000866">
    <property type="entry name" value="AhpC/TSA"/>
</dbReference>
<dbReference type="Pfam" id="PF00578">
    <property type="entry name" value="AhpC-TSA"/>
    <property type="match status" value="1"/>
</dbReference>
<dbReference type="InterPro" id="IPR036249">
    <property type="entry name" value="Thioredoxin-like_sf"/>
</dbReference>
<evidence type="ECO:0000256" key="2">
    <source>
        <dbReference type="ARBA" id="ARBA00013017"/>
    </source>
</evidence>
<dbReference type="CDD" id="cd02970">
    <property type="entry name" value="PRX_like2"/>
    <property type="match status" value="1"/>
</dbReference>
<evidence type="ECO:0000313" key="13">
    <source>
        <dbReference type="EMBL" id="PWR19416.1"/>
    </source>
</evidence>
<dbReference type="PANTHER" id="PTHR42801">
    <property type="entry name" value="THIOREDOXIN-DEPENDENT PEROXIDE REDUCTASE"/>
    <property type="match status" value="1"/>
</dbReference>
<dbReference type="Proteomes" id="UP000245461">
    <property type="component" value="Unassembled WGS sequence"/>
</dbReference>
<evidence type="ECO:0000256" key="11">
    <source>
        <dbReference type="ARBA" id="ARBA00049091"/>
    </source>
</evidence>
<reference evidence="13 14" key="1">
    <citation type="submission" date="2018-05" db="EMBL/GenBank/DDBJ databases">
        <title>Zavarzinia sp. HR-AS.</title>
        <authorList>
            <person name="Lee Y."/>
            <person name="Jeon C.O."/>
        </authorList>
    </citation>
    <scope>NUCLEOTIDE SEQUENCE [LARGE SCALE GENOMIC DNA]</scope>
    <source>
        <strain evidence="13 14">HR-AS</strain>
    </source>
</reference>
<dbReference type="SUPFAM" id="SSF52833">
    <property type="entry name" value="Thioredoxin-like"/>
    <property type="match status" value="1"/>
</dbReference>
<dbReference type="InterPro" id="IPR013766">
    <property type="entry name" value="Thioredoxin_domain"/>
</dbReference>
<dbReference type="GO" id="GO:0045454">
    <property type="term" value="P:cell redox homeostasis"/>
    <property type="evidence" value="ECO:0007669"/>
    <property type="project" value="TreeGrafter"/>
</dbReference>
<dbReference type="PROSITE" id="PS51352">
    <property type="entry name" value="THIOREDOXIN_2"/>
    <property type="match status" value="1"/>
</dbReference>
<dbReference type="AlphaFoldDB" id="A0A317DZV6"/>
<dbReference type="EC" id="1.11.1.24" evidence="2"/>
<name>A0A317DZV6_9PROT</name>